<evidence type="ECO:0000313" key="1">
    <source>
        <dbReference type="EMBL" id="KIP04005.1"/>
    </source>
</evidence>
<dbReference type="Proteomes" id="UP000053257">
    <property type="component" value="Unassembled WGS sequence"/>
</dbReference>
<organism evidence="1 2">
    <name type="scientific">Phlebiopsis gigantea (strain 11061_1 CR5-6)</name>
    <name type="common">White-rot fungus</name>
    <name type="synonym">Peniophora gigantea</name>
    <dbReference type="NCBI Taxonomy" id="745531"/>
    <lineage>
        <taxon>Eukaryota</taxon>
        <taxon>Fungi</taxon>
        <taxon>Dikarya</taxon>
        <taxon>Basidiomycota</taxon>
        <taxon>Agaricomycotina</taxon>
        <taxon>Agaricomycetes</taxon>
        <taxon>Polyporales</taxon>
        <taxon>Phanerochaetaceae</taxon>
        <taxon>Phlebiopsis</taxon>
    </lineage>
</organism>
<reference evidence="1 2" key="1">
    <citation type="journal article" date="2014" name="PLoS Genet.">
        <title>Analysis of the Phlebiopsis gigantea genome, transcriptome and secretome provides insight into its pioneer colonization strategies of wood.</title>
        <authorList>
            <person name="Hori C."/>
            <person name="Ishida T."/>
            <person name="Igarashi K."/>
            <person name="Samejima M."/>
            <person name="Suzuki H."/>
            <person name="Master E."/>
            <person name="Ferreira P."/>
            <person name="Ruiz-Duenas F.J."/>
            <person name="Held B."/>
            <person name="Canessa P."/>
            <person name="Larrondo L.F."/>
            <person name="Schmoll M."/>
            <person name="Druzhinina I.S."/>
            <person name="Kubicek C.P."/>
            <person name="Gaskell J.A."/>
            <person name="Kersten P."/>
            <person name="St John F."/>
            <person name="Glasner J."/>
            <person name="Sabat G."/>
            <person name="Splinter BonDurant S."/>
            <person name="Syed K."/>
            <person name="Yadav J."/>
            <person name="Mgbeahuruike A.C."/>
            <person name="Kovalchuk A."/>
            <person name="Asiegbu F.O."/>
            <person name="Lackner G."/>
            <person name="Hoffmeister D."/>
            <person name="Rencoret J."/>
            <person name="Gutierrez A."/>
            <person name="Sun H."/>
            <person name="Lindquist E."/>
            <person name="Barry K."/>
            <person name="Riley R."/>
            <person name="Grigoriev I.V."/>
            <person name="Henrissat B."/>
            <person name="Kues U."/>
            <person name="Berka R.M."/>
            <person name="Martinez A.T."/>
            <person name="Covert S.F."/>
            <person name="Blanchette R.A."/>
            <person name="Cullen D."/>
        </authorList>
    </citation>
    <scope>NUCLEOTIDE SEQUENCE [LARGE SCALE GENOMIC DNA]</scope>
    <source>
        <strain evidence="1 2">11061_1 CR5-6</strain>
    </source>
</reference>
<evidence type="ECO:0000313" key="2">
    <source>
        <dbReference type="Proteomes" id="UP000053257"/>
    </source>
</evidence>
<name>A0A0C3S6A5_PHLG1</name>
<keyword evidence="2" id="KW-1185">Reference proteome</keyword>
<gene>
    <name evidence="1" type="ORF">PHLGIDRAFT_15480</name>
</gene>
<dbReference type="HOGENOM" id="CLU_1468709_0_0_1"/>
<protein>
    <submittedName>
        <fullName evidence="1">Uncharacterized protein</fullName>
    </submittedName>
</protein>
<dbReference type="AlphaFoldDB" id="A0A0C3S6A5"/>
<dbReference type="EMBL" id="KN840590">
    <property type="protein sequence ID" value="KIP04005.1"/>
    <property type="molecule type" value="Genomic_DNA"/>
</dbReference>
<proteinExistence type="predicted"/>
<accession>A0A0C3S6A5</accession>
<sequence length="215" mass="23558">MAQGDLRITCVRPAMASYVQSLLAEPASREIALSELATVQNAEAAQVVRLELIVDDGAPQLQQLQIADLGAFTKLRALRYKLIWSPVGIDQSAVLAVWGGVLQTIRTLPESVVLTSIIIEGPFPWDLLRIGWSRSEIIKAVRKPLYCVDKRLVGLVDRGEMLRVVVVPLCARASSAGLQGQPLLENEQIRIRDLFQALSAYDMLAFPPTGPSCLE</sequence>